<keyword evidence="4" id="KW-1185">Reference proteome</keyword>
<dbReference type="PROSITE" id="PS50940">
    <property type="entry name" value="CHIT_BIND_II"/>
    <property type="match status" value="2"/>
</dbReference>
<feature type="region of interest" description="Disordered" evidence="1">
    <location>
        <begin position="495"/>
        <end position="526"/>
    </location>
</feature>
<dbReference type="Gene3D" id="2.170.140.10">
    <property type="entry name" value="Chitin binding domain"/>
    <property type="match status" value="1"/>
</dbReference>
<gene>
    <name evidence="5" type="primary">LOC108674808</name>
</gene>
<evidence type="ECO:0000256" key="1">
    <source>
        <dbReference type="SAM" id="MobiDB-lite"/>
    </source>
</evidence>
<dbReference type="GO" id="GO:0005576">
    <property type="term" value="C:extracellular region"/>
    <property type="evidence" value="ECO:0007669"/>
    <property type="project" value="InterPro"/>
</dbReference>
<dbReference type="GO" id="GO:0008061">
    <property type="term" value="F:chitin binding"/>
    <property type="evidence" value="ECO:0007669"/>
    <property type="project" value="InterPro"/>
</dbReference>
<protein>
    <submittedName>
        <fullName evidence="5">Uncharacterized protein LOC108674808</fullName>
    </submittedName>
</protein>
<evidence type="ECO:0000259" key="3">
    <source>
        <dbReference type="PROSITE" id="PS50940"/>
    </source>
</evidence>
<reference evidence="5" key="1">
    <citation type="submission" date="2025-08" db="UniProtKB">
        <authorList>
            <consortium name="RefSeq"/>
        </authorList>
    </citation>
    <scope>IDENTIFICATION</scope>
    <source>
        <tissue evidence="5">Whole organism</tissue>
    </source>
</reference>
<dbReference type="SMART" id="SM00494">
    <property type="entry name" value="ChtBD2"/>
    <property type="match status" value="3"/>
</dbReference>
<evidence type="ECO:0000313" key="5">
    <source>
        <dbReference type="RefSeq" id="XP_018018270.1"/>
    </source>
</evidence>
<feature type="domain" description="Chitin-binding type-2" evidence="3">
    <location>
        <begin position="45"/>
        <end position="106"/>
    </location>
</feature>
<dbReference type="InterPro" id="IPR002557">
    <property type="entry name" value="Chitin-bd_dom"/>
</dbReference>
<dbReference type="InterPro" id="IPR036508">
    <property type="entry name" value="Chitin-bd_dom_sf"/>
</dbReference>
<proteinExistence type="predicted"/>
<feature type="signal peptide" evidence="2">
    <location>
        <begin position="1"/>
        <end position="25"/>
    </location>
</feature>
<keyword evidence="2" id="KW-0732">Signal</keyword>
<sequence>MFVRLTSLSLTLPIVLLAALLTVTGQCSPLGTVDWRYPDPAVQASLPCSTSGIFAHPVFCNWFYRCFDLHGHGHFNKVYFMCNPGSEFNQTSEACVPHGQRTSCIYYNSRLWPQFNISQSTGFSPALPVSTLPSTGTETGPGSQIASHDEGYQDQCYISENSCQTKLICPPVSEPRIHQAFVTKACLGASRTCSGITSPACPVGSFWDGVELACLPMSYLCDDPTPPPPLPDASQVQIECEARLAGTPQECHDAITCPLEGGALVLARSCRAPRRACQIRNDAGTRRDVTMCPFYDMLAQRCQYSPIESLSGCQKYNGNLRLSVSHCSHVKKICRVYTSCETGLKFVGCSHYYYCESALYRFNQAFQRQYCRHFNVPYAETPDVQTCLPYQVDPSQLGSGYELEQTTCISTGKSAMVRTETDLSHPQNVPISSPDQNINQTSINDLNFYYPFPNLTEVFNTDAQNNDHITLLADHQVFQQPIFSSNFDYHTQSAGLPSMSDRSRSQVSGMSFPDTKHRPGNEHFKPERNVTSPQFILYPPDSAVRNETSPKIKCRTAGEILTPKDEERLQCRNRHICDAAGNLLITVLGCQTYVECVDKAGRLMAHNRTCDQGLFYVLQEARCLGAHHYGGVPCDDSASPVPSGCQHEAQVVPLPPPLRALYCVTPPPCPGAPAIKQNESPVLCSSYHRCQRSNSQQTELSLVLESCPPPTMFSELIGECVNPFNSIDLICQ</sequence>
<evidence type="ECO:0000313" key="4">
    <source>
        <dbReference type="Proteomes" id="UP000694843"/>
    </source>
</evidence>
<evidence type="ECO:0000256" key="2">
    <source>
        <dbReference type="SAM" id="SignalP"/>
    </source>
</evidence>
<name>A0A8B7NX25_HYAAZ</name>
<feature type="compositionally biased region" description="Basic and acidic residues" evidence="1">
    <location>
        <begin position="514"/>
        <end position="526"/>
    </location>
</feature>
<feature type="chain" id="PRO_5034335664" evidence="2">
    <location>
        <begin position="26"/>
        <end position="732"/>
    </location>
</feature>
<dbReference type="AlphaFoldDB" id="A0A8B7NX25"/>
<feature type="domain" description="Chitin-binding type-2" evidence="3">
    <location>
        <begin position="666"/>
        <end position="732"/>
    </location>
</feature>
<dbReference type="KEGG" id="hazt:108674808"/>
<dbReference type="Proteomes" id="UP000694843">
    <property type="component" value="Unplaced"/>
</dbReference>
<accession>A0A8B7NX25</accession>
<dbReference type="RefSeq" id="XP_018018270.1">
    <property type="nucleotide sequence ID" value="XM_018162781.2"/>
</dbReference>
<organism evidence="4 5">
    <name type="scientific">Hyalella azteca</name>
    <name type="common">Amphipod</name>
    <dbReference type="NCBI Taxonomy" id="294128"/>
    <lineage>
        <taxon>Eukaryota</taxon>
        <taxon>Metazoa</taxon>
        <taxon>Ecdysozoa</taxon>
        <taxon>Arthropoda</taxon>
        <taxon>Crustacea</taxon>
        <taxon>Multicrustacea</taxon>
        <taxon>Malacostraca</taxon>
        <taxon>Eumalacostraca</taxon>
        <taxon>Peracarida</taxon>
        <taxon>Amphipoda</taxon>
        <taxon>Senticaudata</taxon>
        <taxon>Talitrida</taxon>
        <taxon>Talitroidea</taxon>
        <taxon>Hyalellidae</taxon>
        <taxon>Hyalella</taxon>
    </lineage>
</organism>
<dbReference type="SUPFAM" id="SSF57625">
    <property type="entry name" value="Invertebrate chitin-binding proteins"/>
    <property type="match status" value="1"/>
</dbReference>
<dbReference type="GeneID" id="108674808"/>